<accession>F6HZW0</accession>
<gene>
    <name evidence="1" type="ordered locus">VIT_07s0005g05200</name>
</gene>
<evidence type="ECO:0000313" key="2">
    <source>
        <dbReference type="Proteomes" id="UP000009183"/>
    </source>
</evidence>
<keyword evidence="2" id="KW-1185">Reference proteome</keyword>
<organism evidence="1 2">
    <name type="scientific">Vitis vinifera</name>
    <name type="common">Grape</name>
    <dbReference type="NCBI Taxonomy" id="29760"/>
    <lineage>
        <taxon>Eukaryota</taxon>
        <taxon>Viridiplantae</taxon>
        <taxon>Streptophyta</taxon>
        <taxon>Embryophyta</taxon>
        <taxon>Tracheophyta</taxon>
        <taxon>Spermatophyta</taxon>
        <taxon>Magnoliopsida</taxon>
        <taxon>eudicotyledons</taxon>
        <taxon>Gunneridae</taxon>
        <taxon>Pentapetalae</taxon>
        <taxon>rosids</taxon>
        <taxon>Vitales</taxon>
        <taxon>Vitaceae</taxon>
        <taxon>Viteae</taxon>
        <taxon>Vitis</taxon>
    </lineage>
</organism>
<dbReference type="InParanoid" id="F6HZW0"/>
<dbReference type="HOGENOM" id="CLU_3431152_0_0_1"/>
<dbReference type="AlphaFoldDB" id="F6HZW0"/>
<protein>
    <submittedName>
        <fullName evidence="1">Uncharacterized protein</fullName>
    </submittedName>
</protein>
<sequence>MMGSVDPHPIHRTDATHF</sequence>
<dbReference type="Proteomes" id="UP000009183">
    <property type="component" value="Chromosome 7"/>
</dbReference>
<evidence type="ECO:0000313" key="1">
    <source>
        <dbReference type="EMBL" id="CCB60226.1"/>
    </source>
</evidence>
<dbReference type="EMBL" id="FN596502">
    <property type="protein sequence ID" value="CCB60226.1"/>
    <property type="molecule type" value="Genomic_DNA"/>
</dbReference>
<reference evidence="2" key="1">
    <citation type="journal article" date="2007" name="Nature">
        <title>The grapevine genome sequence suggests ancestral hexaploidization in major angiosperm phyla.</title>
        <authorList>
            <consortium name="The French-Italian Public Consortium for Grapevine Genome Characterization."/>
            <person name="Jaillon O."/>
            <person name="Aury J.-M."/>
            <person name="Noel B."/>
            <person name="Policriti A."/>
            <person name="Clepet C."/>
            <person name="Casagrande A."/>
            <person name="Choisne N."/>
            <person name="Aubourg S."/>
            <person name="Vitulo N."/>
            <person name="Jubin C."/>
            <person name="Vezzi A."/>
            <person name="Legeai F."/>
            <person name="Hugueney P."/>
            <person name="Dasilva C."/>
            <person name="Horner D."/>
            <person name="Mica E."/>
            <person name="Jublot D."/>
            <person name="Poulain J."/>
            <person name="Bruyere C."/>
            <person name="Billault A."/>
            <person name="Segurens B."/>
            <person name="Gouyvenoux M."/>
            <person name="Ugarte E."/>
            <person name="Cattonaro F."/>
            <person name="Anthouard V."/>
            <person name="Vico V."/>
            <person name="Del Fabbro C."/>
            <person name="Alaux M."/>
            <person name="Di Gaspero G."/>
            <person name="Dumas V."/>
            <person name="Felice N."/>
            <person name="Paillard S."/>
            <person name="Juman I."/>
            <person name="Moroldo M."/>
            <person name="Scalabrin S."/>
            <person name="Canaguier A."/>
            <person name="Le Clainche I."/>
            <person name="Malacrida G."/>
            <person name="Durand E."/>
            <person name="Pesole G."/>
            <person name="Laucou V."/>
            <person name="Chatelet P."/>
            <person name="Merdinoglu D."/>
            <person name="Delledonne M."/>
            <person name="Pezzotti M."/>
            <person name="Lecharny A."/>
            <person name="Scarpelli C."/>
            <person name="Artiguenave F."/>
            <person name="Pe M.E."/>
            <person name="Valle G."/>
            <person name="Morgante M."/>
            <person name="Caboche M."/>
            <person name="Adam-Blondon A.-F."/>
            <person name="Weissenbach J."/>
            <person name="Quetier F."/>
            <person name="Wincker P."/>
        </authorList>
    </citation>
    <scope>NUCLEOTIDE SEQUENCE [LARGE SCALE GENOMIC DNA]</scope>
    <source>
        <strain evidence="2">cv. Pinot noir / PN40024</strain>
    </source>
</reference>
<name>F6HZW0_VITVI</name>
<proteinExistence type="predicted"/>